<proteinExistence type="predicted"/>
<name>A0ACB0F5E3_RANTA</name>
<reference evidence="1" key="1">
    <citation type="submission" date="2023-05" db="EMBL/GenBank/DDBJ databases">
        <authorList>
            <consortium name="ELIXIR-Norway"/>
        </authorList>
    </citation>
    <scope>NUCLEOTIDE SEQUENCE</scope>
</reference>
<evidence type="ECO:0000313" key="2">
    <source>
        <dbReference type="Proteomes" id="UP001162501"/>
    </source>
</evidence>
<accession>A0ACB0F5E3</accession>
<dbReference type="EMBL" id="OX596116">
    <property type="protein sequence ID" value="CAI9708317.1"/>
    <property type="molecule type" value="Genomic_DNA"/>
</dbReference>
<organism evidence="1 2">
    <name type="scientific">Rangifer tarandus platyrhynchus</name>
    <name type="common">Svalbard reindeer</name>
    <dbReference type="NCBI Taxonomy" id="3082113"/>
    <lineage>
        <taxon>Eukaryota</taxon>
        <taxon>Metazoa</taxon>
        <taxon>Chordata</taxon>
        <taxon>Craniata</taxon>
        <taxon>Vertebrata</taxon>
        <taxon>Euteleostomi</taxon>
        <taxon>Mammalia</taxon>
        <taxon>Eutheria</taxon>
        <taxon>Laurasiatheria</taxon>
        <taxon>Artiodactyla</taxon>
        <taxon>Ruminantia</taxon>
        <taxon>Pecora</taxon>
        <taxon>Cervidae</taxon>
        <taxon>Odocoileinae</taxon>
        <taxon>Rangifer</taxon>
    </lineage>
</organism>
<sequence length="188" mass="19715">MPSPSVGCSLSSCRLDFVPGALHGWGDLDSSGGGTVRPCHPATPRSRATAPGAQRAGRRLGAAAWGLGELRGSAPAAVSLPVYLVIPRDLLYPFTLSSHGTKDQTPGGLGLPLTLVVHRWLGHSVVLHVSMGTKHVPRGPHESNSQNVWRASRAESRGPLRGQPCGPHRGRDSPDAAPSFSAHLRQVS</sequence>
<protein>
    <submittedName>
        <fullName evidence="1">Uncharacterized protein</fullName>
    </submittedName>
</protein>
<dbReference type="Proteomes" id="UP001162501">
    <property type="component" value="Chromosome 32"/>
</dbReference>
<gene>
    <name evidence="1" type="ORF">MRATA1EN3_LOCUS19530</name>
</gene>
<evidence type="ECO:0000313" key="1">
    <source>
        <dbReference type="EMBL" id="CAI9708317.1"/>
    </source>
</evidence>